<dbReference type="Gene3D" id="3.80.10.10">
    <property type="entry name" value="Ribonuclease Inhibitor"/>
    <property type="match status" value="1"/>
</dbReference>
<keyword evidence="9" id="KW-1185">Reference proteome</keyword>
<feature type="domain" description="NB-ARC" evidence="4">
    <location>
        <begin position="175"/>
        <end position="255"/>
    </location>
</feature>
<dbReference type="SUPFAM" id="SSF52540">
    <property type="entry name" value="P-loop containing nucleoside triphosphate hydrolases"/>
    <property type="match status" value="1"/>
</dbReference>
<evidence type="ECO:0008006" key="10">
    <source>
        <dbReference type="Google" id="ProtNLM"/>
    </source>
</evidence>
<name>U5DA25_AMBTC</name>
<dbReference type="GO" id="GO:0051707">
    <property type="term" value="P:response to other organism"/>
    <property type="evidence" value="ECO:0007669"/>
    <property type="project" value="UniProtKB-ARBA"/>
</dbReference>
<accession>U5DA25</accession>
<feature type="domain" description="Disease resistance N-terminal" evidence="5">
    <location>
        <begin position="6"/>
        <end position="85"/>
    </location>
</feature>
<dbReference type="InterPro" id="IPR027417">
    <property type="entry name" value="P-loop_NTPase"/>
</dbReference>
<dbReference type="Gene3D" id="1.10.8.430">
    <property type="entry name" value="Helical domain of apoptotic protease-activating factors"/>
    <property type="match status" value="1"/>
</dbReference>
<dbReference type="InterPro" id="IPR044974">
    <property type="entry name" value="Disease_R_plants"/>
</dbReference>
<evidence type="ECO:0000259" key="6">
    <source>
        <dbReference type="Pfam" id="PF23559"/>
    </source>
</evidence>
<organism evidence="8 9">
    <name type="scientific">Amborella trichopoda</name>
    <dbReference type="NCBI Taxonomy" id="13333"/>
    <lineage>
        <taxon>Eukaryota</taxon>
        <taxon>Viridiplantae</taxon>
        <taxon>Streptophyta</taxon>
        <taxon>Embryophyta</taxon>
        <taxon>Tracheophyta</taxon>
        <taxon>Spermatophyta</taxon>
        <taxon>Magnoliopsida</taxon>
        <taxon>Amborellales</taxon>
        <taxon>Amborellaceae</taxon>
        <taxon>Amborella</taxon>
    </lineage>
</organism>
<dbReference type="Gene3D" id="3.40.50.300">
    <property type="entry name" value="P-loop containing nucleotide triphosphate hydrolases"/>
    <property type="match status" value="1"/>
</dbReference>
<dbReference type="Pfam" id="PF00931">
    <property type="entry name" value="NB-ARC"/>
    <property type="match status" value="1"/>
</dbReference>
<evidence type="ECO:0000259" key="4">
    <source>
        <dbReference type="Pfam" id="PF00931"/>
    </source>
</evidence>
<dbReference type="SUPFAM" id="SSF52058">
    <property type="entry name" value="L domain-like"/>
    <property type="match status" value="1"/>
</dbReference>
<dbReference type="CDD" id="cd14798">
    <property type="entry name" value="RX-CC_like"/>
    <property type="match status" value="1"/>
</dbReference>
<evidence type="ECO:0000259" key="5">
    <source>
        <dbReference type="Pfam" id="PF18052"/>
    </source>
</evidence>
<keyword evidence="2" id="KW-0547">Nucleotide-binding</keyword>
<dbReference type="InterPro" id="IPR041118">
    <property type="entry name" value="Rx_N"/>
</dbReference>
<dbReference type="InterPro" id="IPR032675">
    <property type="entry name" value="LRR_dom_sf"/>
</dbReference>
<evidence type="ECO:0000256" key="1">
    <source>
        <dbReference type="ARBA" id="ARBA00022737"/>
    </source>
</evidence>
<dbReference type="Pfam" id="PF23559">
    <property type="entry name" value="WHD_DRP"/>
    <property type="match status" value="1"/>
</dbReference>
<dbReference type="PANTHER" id="PTHR23155:SF1205">
    <property type="entry name" value="DISEASE RESISTANCE PROTEIN RPM1"/>
    <property type="match status" value="1"/>
</dbReference>
<feature type="domain" description="Disease resistance protein winged helix" evidence="6">
    <location>
        <begin position="316"/>
        <end position="383"/>
    </location>
</feature>
<dbReference type="InterPro" id="IPR055414">
    <property type="entry name" value="LRR_R13L4/SHOC2-like"/>
</dbReference>
<reference evidence="9" key="1">
    <citation type="journal article" date="2013" name="Science">
        <title>The Amborella genome and the evolution of flowering plants.</title>
        <authorList>
            <consortium name="Amborella Genome Project"/>
        </authorList>
    </citation>
    <scope>NUCLEOTIDE SEQUENCE [LARGE SCALE GENOMIC DNA]</scope>
</reference>
<dbReference type="InterPro" id="IPR038005">
    <property type="entry name" value="RX-like_CC"/>
</dbReference>
<evidence type="ECO:0000259" key="7">
    <source>
        <dbReference type="Pfam" id="PF23598"/>
    </source>
</evidence>
<sequence length="547" mass="62607">MAAPGVSFLLQKLDKLLVDEAQLLSAVKDDIQWIKDALKGMKMFLKNADKKTETNEAVDTWVGQVRDLAYYAEDVLDKFIEIARLQRREFIRRLMSPASFIKEQYIKHEVATKIKRIRARADDIAKRKERLNLQMEGDGGSSSDALIARRAYPQVISSLLEMQTLHHRGETSGTKDIEYLHDKRYLVVLDDVWSEILWEGVENAFPDLHNGSRFIITTRMAEVTSPMYVLSAVYQLERLSKEEAWSLFCKNVFWRENTNSCPSELEEVGRLIVEECDGLPLTIVAIGSTMSKTPKTMHSWEKIRRSLAWELNKNKEDYKISRSKLIRLWVAEGFIKRRGGLTEIEVAKDYIKELLDRSLIQVAKTGFTGQAKVIRVHHVIRKLGLSISEKEIFGTFCDGQNNQFSDRTRLISVQNASSFPIENKLSRLRTFLMFGAVEWSPSYLPQLLSYLRYLRVLNLKGIHVESLSNEVGHLVHLRYLGLRDTGVKKLPKSLENLRSLQTLDLEGFEGELSHGITKLKALTYLNVSQFSVEGIPKGLRFPNGLGD</sequence>
<dbReference type="PANTHER" id="PTHR23155">
    <property type="entry name" value="DISEASE RESISTANCE PROTEIN RP"/>
    <property type="match status" value="1"/>
</dbReference>
<dbReference type="Gene3D" id="1.20.5.4130">
    <property type="match status" value="1"/>
</dbReference>
<dbReference type="EMBL" id="KI392384">
    <property type="protein sequence ID" value="ERN17243.1"/>
    <property type="molecule type" value="Genomic_DNA"/>
</dbReference>
<dbReference type="GO" id="GO:0043531">
    <property type="term" value="F:ADP binding"/>
    <property type="evidence" value="ECO:0007669"/>
    <property type="project" value="InterPro"/>
</dbReference>
<evidence type="ECO:0000256" key="3">
    <source>
        <dbReference type="ARBA" id="ARBA00022821"/>
    </source>
</evidence>
<dbReference type="AlphaFoldDB" id="U5DA25"/>
<dbReference type="Proteomes" id="UP000017836">
    <property type="component" value="Unassembled WGS sequence"/>
</dbReference>
<dbReference type="Pfam" id="PF18052">
    <property type="entry name" value="Rx_N"/>
    <property type="match status" value="1"/>
</dbReference>
<keyword evidence="3" id="KW-0611">Plant defense</keyword>
<evidence type="ECO:0000313" key="8">
    <source>
        <dbReference type="EMBL" id="ERN17243.1"/>
    </source>
</evidence>
<dbReference type="Pfam" id="PF23598">
    <property type="entry name" value="LRR_14"/>
    <property type="match status" value="1"/>
</dbReference>
<keyword evidence="1" id="KW-0677">Repeat</keyword>
<protein>
    <recommendedName>
        <fullName evidence="10">NB-ARC domain-containing protein</fullName>
    </recommendedName>
</protein>
<evidence type="ECO:0000313" key="9">
    <source>
        <dbReference type="Proteomes" id="UP000017836"/>
    </source>
</evidence>
<dbReference type="GO" id="GO:0006952">
    <property type="term" value="P:defense response"/>
    <property type="evidence" value="ECO:0007669"/>
    <property type="project" value="UniProtKB-KW"/>
</dbReference>
<evidence type="ECO:0000256" key="2">
    <source>
        <dbReference type="ARBA" id="ARBA00022741"/>
    </source>
</evidence>
<dbReference type="OMA" id="INILVCK"/>
<dbReference type="HOGENOM" id="CLU_000837_25_4_1"/>
<dbReference type="Gramene" id="ERN17243">
    <property type="protein sequence ID" value="ERN17243"/>
    <property type="gene ID" value="AMTR_s00044p00196010"/>
</dbReference>
<dbReference type="PRINTS" id="PR00364">
    <property type="entry name" value="DISEASERSIST"/>
</dbReference>
<dbReference type="InterPro" id="IPR058922">
    <property type="entry name" value="WHD_DRP"/>
</dbReference>
<gene>
    <name evidence="8" type="ORF">AMTR_s00044p00196010</name>
</gene>
<feature type="domain" description="Disease resistance R13L4/SHOC-2-like LRR" evidence="7">
    <location>
        <begin position="440"/>
        <end position="539"/>
    </location>
</feature>
<dbReference type="InterPro" id="IPR002182">
    <property type="entry name" value="NB-ARC"/>
</dbReference>
<proteinExistence type="predicted"/>
<dbReference type="eggNOG" id="KOG4658">
    <property type="taxonomic scope" value="Eukaryota"/>
</dbReference>
<dbReference type="InterPro" id="IPR042197">
    <property type="entry name" value="Apaf_helical"/>
</dbReference>